<organism evidence="3 4">
    <name type="scientific">Nonomuraea typhae</name>
    <dbReference type="NCBI Taxonomy" id="2603600"/>
    <lineage>
        <taxon>Bacteria</taxon>
        <taxon>Bacillati</taxon>
        <taxon>Actinomycetota</taxon>
        <taxon>Actinomycetes</taxon>
        <taxon>Streptosporangiales</taxon>
        <taxon>Streptosporangiaceae</taxon>
        <taxon>Nonomuraea</taxon>
    </lineage>
</organism>
<dbReference type="EMBL" id="JBITGY010000039">
    <property type="protein sequence ID" value="MFI6505959.1"/>
    <property type="molecule type" value="Genomic_DNA"/>
</dbReference>
<dbReference type="PROSITE" id="PS00895">
    <property type="entry name" value="3_HYDROXYISOBUT_DH"/>
    <property type="match status" value="1"/>
</dbReference>
<dbReference type="SUPFAM" id="SSF51735">
    <property type="entry name" value="NAD(P)-binding Rossmann-fold domains"/>
    <property type="match status" value="1"/>
</dbReference>
<protein>
    <submittedName>
        <fullName evidence="3">NAD(P)-dependent oxidoreductase</fullName>
        <ecNumber evidence="3">1.1.-.-</ecNumber>
    </submittedName>
</protein>
<evidence type="ECO:0000256" key="1">
    <source>
        <dbReference type="SAM" id="SignalP"/>
    </source>
</evidence>
<dbReference type="EC" id="1.1.-.-" evidence="3"/>
<name>A0ABW7ZCS9_9ACTN</name>
<dbReference type="PANTHER" id="PTHR43060:SF15">
    <property type="entry name" value="3-HYDROXYISOBUTYRATE DEHYDROGENASE-LIKE 1, MITOCHONDRIAL-RELATED"/>
    <property type="match status" value="1"/>
</dbReference>
<accession>A0ABW7ZCS9</accession>
<feature type="signal peptide" evidence="1">
    <location>
        <begin position="1"/>
        <end position="16"/>
    </location>
</feature>
<dbReference type="PANTHER" id="PTHR43060">
    <property type="entry name" value="3-HYDROXYISOBUTYRATE DEHYDROGENASE-LIKE 1, MITOCHONDRIAL-RELATED"/>
    <property type="match status" value="1"/>
</dbReference>
<reference evidence="3 4" key="1">
    <citation type="submission" date="2024-10" db="EMBL/GenBank/DDBJ databases">
        <title>The Natural Products Discovery Center: Release of the First 8490 Sequenced Strains for Exploring Actinobacteria Biosynthetic Diversity.</title>
        <authorList>
            <person name="Kalkreuter E."/>
            <person name="Kautsar S.A."/>
            <person name="Yang D."/>
            <person name="Bader C.D."/>
            <person name="Teijaro C.N."/>
            <person name="Fluegel L."/>
            <person name="Davis C.M."/>
            <person name="Simpson J.R."/>
            <person name="Lauterbach L."/>
            <person name="Steele A.D."/>
            <person name="Gui C."/>
            <person name="Meng S."/>
            <person name="Li G."/>
            <person name="Viehrig K."/>
            <person name="Ye F."/>
            <person name="Su P."/>
            <person name="Kiefer A.F."/>
            <person name="Nichols A."/>
            <person name="Cepeda A.J."/>
            <person name="Yan W."/>
            <person name="Fan B."/>
            <person name="Jiang Y."/>
            <person name="Adhikari A."/>
            <person name="Zheng C.-J."/>
            <person name="Schuster L."/>
            <person name="Cowan T.M."/>
            <person name="Smanski M.J."/>
            <person name="Chevrette M.G."/>
            <person name="De Carvalho L.P.S."/>
            <person name="Shen B."/>
        </authorList>
    </citation>
    <scope>NUCLEOTIDE SEQUENCE [LARGE SCALE GENOMIC DNA]</scope>
    <source>
        <strain evidence="3 4">NPDC050545</strain>
    </source>
</reference>
<dbReference type="Pfam" id="PF03446">
    <property type="entry name" value="NAD_binding_2"/>
    <property type="match status" value="1"/>
</dbReference>
<dbReference type="GO" id="GO:0016491">
    <property type="term" value="F:oxidoreductase activity"/>
    <property type="evidence" value="ECO:0007669"/>
    <property type="project" value="UniProtKB-KW"/>
</dbReference>
<keyword evidence="1" id="KW-0732">Signal</keyword>
<feature type="chain" id="PRO_5047267581" evidence="1">
    <location>
        <begin position="17"/>
        <end position="179"/>
    </location>
</feature>
<feature type="non-terminal residue" evidence="3">
    <location>
        <position position="179"/>
    </location>
</feature>
<dbReference type="InterPro" id="IPR002204">
    <property type="entry name" value="3-OH-isobutyrate_DH-rel_CS"/>
</dbReference>
<sequence>MRITVIGLGIMGAPMAANLLWAGHTVTGVNNNWGKVERLIAQGGRGAHTIEQGVRDADVVVTMLPDTPDVELVAAEIFANARRRTLWIDTSSIRPDAAVRLAAEAAKMGIRAVDAPVSGGEQGALDATLSIMVGGKQADVEAARPILQAVGSTVVHVGPAGSGQTVKAANQLIVAGTIQ</sequence>
<comment type="caution">
    <text evidence="3">The sequence shown here is derived from an EMBL/GenBank/DDBJ whole genome shotgun (WGS) entry which is preliminary data.</text>
</comment>
<keyword evidence="3" id="KW-0560">Oxidoreductase</keyword>
<keyword evidence="4" id="KW-1185">Reference proteome</keyword>
<dbReference type="InterPro" id="IPR006115">
    <property type="entry name" value="6PGDH_NADP-bd"/>
</dbReference>
<evidence type="ECO:0000313" key="3">
    <source>
        <dbReference type="EMBL" id="MFI6505959.1"/>
    </source>
</evidence>
<proteinExistence type="predicted"/>
<dbReference type="RefSeq" id="WP_397092432.1">
    <property type="nucleotide sequence ID" value="NZ_JBITGY010000039.1"/>
</dbReference>
<dbReference type="Proteomes" id="UP001612741">
    <property type="component" value="Unassembled WGS sequence"/>
</dbReference>
<dbReference type="InterPro" id="IPR036291">
    <property type="entry name" value="NAD(P)-bd_dom_sf"/>
</dbReference>
<gene>
    <name evidence="3" type="ORF">ACIBG2_51940</name>
</gene>
<dbReference type="Gene3D" id="3.40.50.720">
    <property type="entry name" value="NAD(P)-binding Rossmann-like Domain"/>
    <property type="match status" value="1"/>
</dbReference>
<evidence type="ECO:0000259" key="2">
    <source>
        <dbReference type="Pfam" id="PF03446"/>
    </source>
</evidence>
<feature type="domain" description="6-phosphogluconate dehydrogenase NADP-binding" evidence="2">
    <location>
        <begin position="2"/>
        <end position="158"/>
    </location>
</feature>
<evidence type="ECO:0000313" key="4">
    <source>
        <dbReference type="Proteomes" id="UP001612741"/>
    </source>
</evidence>